<sequence>MPVSIAVASAAAAGLVAQLVDGALGMGFGTVAAAMLTGIGLAPVVAAAALASASLVSGVMAAAAHTRFGNVHWPTAIRLAAAGAVGGFAGAWALASLAGLDGATPVASAALIAVGAVLAWRGYHGRVPLGPARTGFTLPAGLVGGFAGAVSGGWGPVTVPVLLAVSRLEPRRAVGSAAVGQTSAAAAALLGFWIFAPQSLAVGMPLAEGLALGGAVAAPFAAWLTGRIPPAKLTATIGMLAVALHLRALVAGLALPWPLVAAAYLALAAVWAVALTGPRKRPAPELPEQRAERIEAGA</sequence>
<evidence type="ECO:0000256" key="2">
    <source>
        <dbReference type="ARBA" id="ARBA00009142"/>
    </source>
</evidence>
<evidence type="ECO:0000313" key="8">
    <source>
        <dbReference type="Proteomes" id="UP000238176"/>
    </source>
</evidence>
<name>A0A2T0ULX5_9ACTN</name>
<evidence type="ECO:0000256" key="1">
    <source>
        <dbReference type="ARBA" id="ARBA00004141"/>
    </source>
</evidence>
<keyword evidence="8" id="KW-1185">Reference proteome</keyword>
<dbReference type="Proteomes" id="UP000238176">
    <property type="component" value="Unassembled WGS sequence"/>
</dbReference>
<accession>A0A2T0ULX5</accession>
<dbReference type="PANTHER" id="PTHR43701">
    <property type="entry name" value="MEMBRANE TRANSPORTER PROTEIN MJ0441-RELATED"/>
    <property type="match status" value="1"/>
</dbReference>
<evidence type="ECO:0000313" key="7">
    <source>
        <dbReference type="EMBL" id="PRY58935.1"/>
    </source>
</evidence>
<keyword evidence="5 6" id="KW-0472">Membrane</keyword>
<dbReference type="Pfam" id="PF01925">
    <property type="entry name" value="TauE"/>
    <property type="match status" value="1"/>
</dbReference>
<evidence type="ECO:0000256" key="6">
    <source>
        <dbReference type="RuleBase" id="RU363041"/>
    </source>
</evidence>
<dbReference type="OrthoDB" id="45564at2"/>
<dbReference type="RefSeq" id="WP_106364046.1">
    <property type="nucleotide sequence ID" value="NZ_PVTJ01000004.1"/>
</dbReference>
<reference evidence="7 8" key="1">
    <citation type="submission" date="2018-03" db="EMBL/GenBank/DDBJ databases">
        <title>Genomic Encyclopedia of Type Strains, Phase III (KMG-III): the genomes of soil and plant-associated and newly described type strains.</title>
        <authorList>
            <person name="Whitman W."/>
        </authorList>
    </citation>
    <scope>NUCLEOTIDE SEQUENCE [LARGE SCALE GENOMIC DNA]</scope>
    <source>
        <strain evidence="7 8">CGMCC 4.7067</strain>
    </source>
</reference>
<proteinExistence type="inferred from homology"/>
<protein>
    <recommendedName>
        <fullName evidence="6">Probable membrane transporter protein</fullName>
    </recommendedName>
</protein>
<dbReference type="PANTHER" id="PTHR43701:SF12">
    <property type="entry name" value="MEMBRANE TRANSPORTER PROTEIN YTNM-RELATED"/>
    <property type="match status" value="1"/>
</dbReference>
<dbReference type="GO" id="GO:0005886">
    <property type="term" value="C:plasma membrane"/>
    <property type="evidence" value="ECO:0007669"/>
    <property type="project" value="UniProtKB-SubCell"/>
</dbReference>
<evidence type="ECO:0000256" key="5">
    <source>
        <dbReference type="ARBA" id="ARBA00023136"/>
    </source>
</evidence>
<gene>
    <name evidence="7" type="ORF">B0I28_10490</name>
</gene>
<dbReference type="InterPro" id="IPR051598">
    <property type="entry name" value="TSUP/Inactive_protease-like"/>
</dbReference>
<organism evidence="7 8">
    <name type="scientific">Glycomyces artemisiae</name>
    <dbReference type="NCBI Taxonomy" id="1076443"/>
    <lineage>
        <taxon>Bacteria</taxon>
        <taxon>Bacillati</taxon>
        <taxon>Actinomycetota</taxon>
        <taxon>Actinomycetes</taxon>
        <taxon>Glycomycetales</taxon>
        <taxon>Glycomycetaceae</taxon>
        <taxon>Glycomyces</taxon>
    </lineage>
</organism>
<feature type="transmembrane region" description="Helical" evidence="6">
    <location>
        <begin position="256"/>
        <end position="275"/>
    </location>
</feature>
<dbReference type="AlphaFoldDB" id="A0A2T0ULX5"/>
<feature type="transmembrane region" description="Helical" evidence="6">
    <location>
        <begin position="32"/>
        <end position="64"/>
    </location>
</feature>
<dbReference type="InterPro" id="IPR002781">
    <property type="entry name" value="TM_pro_TauE-like"/>
</dbReference>
<dbReference type="EMBL" id="PVTJ01000004">
    <property type="protein sequence ID" value="PRY58935.1"/>
    <property type="molecule type" value="Genomic_DNA"/>
</dbReference>
<keyword evidence="6" id="KW-1003">Cell membrane</keyword>
<comment type="subcellular location">
    <subcellularLocation>
        <location evidence="6">Cell membrane</location>
        <topology evidence="6">Multi-pass membrane protein</topology>
    </subcellularLocation>
    <subcellularLocation>
        <location evidence="1">Membrane</location>
        <topology evidence="1">Multi-pass membrane protein</topology>
    </subcellularLocation>
</comment>
<keyword evidence="4 6" id="KW-1133">Transmembrane helix</keyword>
<evidence type="ECO:0000256" key="4">
    <source>
        <dbReference type="ARBA" id="ARBA00022989"/>
    </source>
</evidence>
<feature type="transmembrane region" description="Helical" evidence="6">
    <location>
        <begin position="76"/>
        <end position="100"/>
    </location>
</feature>
<comment type="caution">
    <text evidence="7">The sequence shown here is derived from an EMBL/GenBank/DDBJ whole genome shotgun (WGS) entry which is preliminary data.</text>
</comment>
<feature type="transmembrane region" description="Helical" evidence="6">
    <location>
        <begin position="173"/>
        <end position="196"/>
    </location>
</feature>
<evidence type="ECO:0000256" key="3">
    <source>
        <dbReference type="ARBA" id="ARBA00022692"/>
    </source>
</evidence>
<feature type="transmembrane region" description="Helical" evidence="6">
    <location>
        <begin position="202"/>
        <end position="224"/>
    </location>
</feature>
<feature type="transmembrane region" description="Helical" evidence="6">
    <location>
        <begin position="106"/>
        <end position="123"/>
    </location>
</feature>
<keyword evidence="3 6" id="KW-0812">Transmembrane</keyword>
<comment type="similarity">
    <text evidence="2 6">Belongs to the 4-toluene sulfonate uptake permease (TSUP) (TC 2.A.102) family.</text>
</comment>